<dbReference type="EMBL" id="JACXVP010000002">
    <property type="protein sequence ID" value="KAG5622955.1"/>
    <property type="molecule type" value="Genomic_DNA"/>
</dbReference>
<feature type="region of interest" description="Disordered" evidence="1">
    <location>
        <begin position="103"/>
        <end position="129"/>
    </location>
</feature>
<proteinExistence type="predicted"/>
<dbReference type="OrthoDB" id="1720921at2759"/>
<organism evidence="2 3">
    <name type="scientific">Solanum commersonii</name>
    <name type="common">Commerson's wild potato</name>
    <name type="synonym">Commerson's nightshade</name>
    <dbReference type="NCBI Taxonomy" id="4109"/>
    <lineage>
        <taxon>Eukaryota</taxon>
        <taxon>Viridiplantae</taxon>
        <taxon>Streptophyta</taxon>
        <taxon>Embryophyta</taxon>
        <taxon>Tracheophyta</taxon>
        <taxon>Spermatophyta</taxon>
        <taxon>Magnoliopsida</taxon>
        <taxon>eudicotyledons</taxon>
        <taxon>Gunneridae</taxon>
        <taxon>Pentapetalae</taxon>
        <taxon>asterids</taxon>
        <taxon>lamiids</taxon>
        <taxon>Solanales</taxon>
        <taxon>Solanaceae</taxon>
        <taxon>Solanoideae</taxon>
        <taxon>Solaneae</taxon>
        <taxon>Solanum</taxon>
    </lineage>
</organism>
<evidence type="ECO:0000256" key="1">
    <source>
        <dbReference type="SAM" id="MobiDB-lite"/>
    </source>
</evidence>
<comment type="caution">
    <text evidence="2">The sequence shown here is derived from an EMBL/GenBank/DDBJ whole genome shotgun (WGS) entry which is preliminary data.</text>
</comment>
<name>A0A9J6AEY6_SOLCO</name>
<evidence type="ECO:0000313" key="3">
    <source>
        <dbReference type="Proteomes" id="UP000824120"/>
    </source>
</evidence>
<protein>
    <submittedName>
        <fullName evidence="2">Uncharacterized protein</fullName>
    </submittedName>
</protein>
<accession>A0A9J6AEY6</accession>
<keyword evidence="3" id="KW-1185">Reference proteome</keyword>
<gene>
    <name evidence="2" type="ORF">H5410_008173</name>
</gene>
<reference evidence="2 3" key="1">
    <citation type="submission" date="2020-09" db="EMBL/GenBank/DDBJ databases">
        <title>De no assembly of potato wild relative species, Solanum commersonii.</title>
        <authorList>
            <person name="Cho K."/>
        </authorList>
    </citation>
    <scope>NUCLEOTIDE SEQUENCE [LARGE SCALE GENOMIC DNA]</scope>
    <source>
        <strain evidence="2">LZ3.2</strain>
        <tissue evidence="2">Leaf</tissue>
    </source>
</reference>
<dbReference type="AlphaFoldDB" id="A0A9J6AEY6"/>
<evidence type="ECO:0000313" key="2">
    <source>
        <dbReference type="EMBL" id="KAG5622955.1"/>
    </source>
</evidence>
<dbReference type="Proteomes" id="UP000824120">
    <property type="component" value="Chromosome 2"/>
</dbReference>
<sequence length="129" mass="14523">MERTLIVGIQQKNSLLTVGKYNEPTKPRFLQIIRSLKYDVIVGANKLRCQNSVEQSLLQLSVPTILGSVYSTKPRDAAVDRALEVLSLQSNGFQLLLSLIHRHRRKKSRSVGFEPTTSDFGDPRSTELN</sequence>